<dbReference type="CDD" id="cd16383">
    <property type="entry name" value="GUN4"/>
    <property type="match status" value="1"/>
</dbReference>
<reference evidence="3" key="1">
    <citation type="submission" date="2023-10" db="EMBL/GenBank/DDBJ databases">
        <authorList>
            <person name="Chen Y."/>
            <person name="Shah S."/>
            <person name="Dougan E. K."/>
            <person name="Thang M."/>
            <person name="Chan C."/>
        </authorList>
    </citation>
    <scope>NUCLEOTIDE SEQUENCE [LARGE SCALE GENOMIC DNA]</scope>
</reference>
<dbReference type="InterPro" id="IPR008629">
    <property type="entry name" value="GUN4-like"/>
</dbReference>
<name>A0ABN9UW68_9DINO</name>
<sequence>PLVAQAGGACAWERAAQSRERFLHPGADSPGPRQPIPPLSPGGTLGCQGHCWRRPRHEPRPRADAGPRPRGGRRGGRRCGAPRQGGLLRPRRGPEPGGGGAARRGRSGVARASGEPPELKSDREVDYSKLKDLLSSSDFRGADQETRDLLIQLGGPAAVKRGWVYFIEVRTMPVADLQTIDSLWQHYSKGKFGFASQRKIWRQCREQFDKFALEVSWFTDKWKNRNWPDDFIYSVDAPSGHLPLTNCIRGAQVLQELLAHPAFEKKKIISSTPSDSGPRKSGLSLL</sequence>
<dbReference type="SUPFAM" id="SSF140869">
    <property type="entry name" value="GUN4-like"/>
    <property type="match status" value="1"/>
</dbReference>
<dbReference type="Pfam" id="PF05419">
    <property type="entry name" value="GUN4"/>
    <property type="match status" value="1"/>
</dbReference>
<dbReference type="EMBL" id="CAUYUJ010016279">
    <property type="protein sequence ID" value="CAK0863592.1"/>
    <property type="molecule type" value="Genomic_DNA"/>
</dbReference>
<proteinExistence type="predicted"/>
<dbReference type="PANTHER" id="PTHR34800">
    <property type="entry name" value="TETRAPYRROLE-BINDING PROTEIN, CHLOROPLASTIC"/>
    <property type="match status" value="1"/>
</dbReference>
<dbReference type="Proteomes" id="UP001189429">
    <property type="component" value="Unassembled WGS sequence"/>
</dbReference>
<dbReference type="PANTHER" id="PTHR34800:SF1">
    <property type="entry name" value="TETRAPYRROLE-BINDING PROTEIN, CHLOROPLASTIC"/>
    <property type="match status" value="1"/>
</dbReference>
<dbReference type="Gene3D" id="1.25.40.620">
    <property type="match status" value="1"/>
</dbReference>
<feature type="region of interest" description="Disordered" evidence="1">
    <location>
        <begin position="17"/>
        <end position="123"/>
    </location>
</feature>
<evidence type="ECO:0000259" key="2">
    <source>
        <dbReference type="Pfam" id="PF05419"/>
    </source>
</evidence>
<evidence type="ECO:0000313" key="3">
    <source>
        <dbReference type="EMBL" id="CAK0863592.1"/>
    </source>
</evidence>
<keyword evidence="4" id="KW-1185">Reference proteome</keyword>
<dbReference type="InterPro" id="IPR037215">
    <property type="entry name" value="GUN4-like_sf"/>
</dbReference>
<comment type="caution">
    <text evidence="3">The sequence shown here is derived from an EMBL/GenBank/DDBJ whole genome shotgun (WGS) entry which is preliminary data.</text>
</comment>
<evidence type="ECO:0000256" key="1">
    <source>
        <dbReference type="SAM" id="MobiDB-lite"/>
    </source>
</evidence>
<feature type="compositionally biased region" description="Low complexity" evidence="1">
    <location>
        <begin position="79"/>
        <end position="88"/>
    </location>
</feature>
<organism evidence="3 4">
    <name type="scientific">Prorocentrum cordatum</name>
    <dbReference type="NCBI Taxonomy" id="2364126"/>
    <lineage>
        <taxon>Eukaryota</taxon>
        <taxon>Sar</taxon>
        <taxon>Alveolata</taxon>
        <taxon>Dinophyceae</taxon>
        <taxon>Prorocentrales</taxon>
        <taxon>Prorocentraceae</taxon>
        <taxon>Prorocentrum</taxon>
    </lineage>
</organism>
<feature type="domain" description="GUN4-like" evidence="2">
    <location>
        <begin position="121"/>
        <end position="261"/>
    </location>
</feature>
<evidence type="ECO:0000313" key="4">
    <source>
        <dbReference type="Proteomes" id="UP001189429"/>
    </source>
</evidence>
<feature type="compositionally biased region" description="Basic and acidic residues" evidence="1">
    <location>
        <begin position="58"/>
        <end position="67"/>
    </location>
</feature>
<feature type="non-terminal residue" evidence="3">
    <location>
        <position position="1"/>
    </location>
</feature>
<dbReference type="Gene3D" id="1.10.10.1770">
    <property type="entry name" value="Gun4-like"/>
    <property type="match status" value="1"/>
</dbReference>
<protein>
    <recommendedName>
        <fullName evidence="2">GUN4-like domain-containing protein</fullName>
    </recommendedName>
</protein>
<gene>
    <name evidence="3" type="ORF">PCOR1329_LOCUS51696</name>
</gene>
<accession>A0ABN9UW68</accession>